<evidence type="ECO:0000313" key="2">
    <source>
        <dbReference type="Proteomes" id="UP001155182"/>
    </source>
</evidence>
<dbReference type="RefSeq" id="WP_252586240.1">
    <property type="nucleotide sequence ID" value="NZ_JAMWYS010000016.1"/>
</dbReference>
<sequence>MNKHLLPLLLFVFSVVSCNSKESPKQIEDKIETTRSKVSKDAVAVFDQKYVGQIMGSDINDWRFSVKLYETPKTFWYRMEVVDRELEIKDTVVFPNLGMNIEPALKKGREPNSCLVGFLDKQGNFLEYKKVVSGPKGLSIKQTQTYYVSTKKVAR</sequence>
<name>A0A9X2F508_9SPHI</name>
<dbReference type="Proteomes" id="UP001155182">
    <property type="component" value="Unassembled WGS sequence"/>
</dbReference>
<organism evidence="1 2">
    <name type="scientific">Solitalea agri</name>
    <dbReference type="NCBI Taxonomy" id="2953739"/>
    <lineage>
        <taxon>Bacteria</taxon>
        <taxon>Pseudomonadati</taxon>
        <taxon>Bacteroidota</taxon>
        <taxon>Sphingobacteriia</taxon>
        <taxon>Sphingobacteriales</taxon>
        <taxon>Sphingobacteriaceae</taxon>
        <taxon>Solitalea</taxon>
    </lineage>
</organism>
<reference evidence="1" key="1">
    <citation type="submission" date="2022-06" db="EMBL/GenBank/DDBJ databases">
        <title>Solitalea sp. MAHUQ-68 isolated from rhizospheric soil.</title>
        <authorList>
            <person name="Huq M.A."/>
        </authorList>
    </citation>
    <scope>NUCLEOTIDE SEQUENCE</scope>
    <source>
        <strain evidence="1">MAHUQ-68</strain>
    </source>
</reference>
<dbReference type="EMBL" id="JAMWYS010000016">
    <property type="protein sequence ID" value="MCO4292008.1"/>
    <property type="molecule type" value="Genomic_DNA"/>
</dbReference>
<comment type="caution">
    <text evidence="1">The sequence shown here is derived from an EMBL/GenBank/DDBJ whole genome shotgun (WGS) entry which is preliminary data.</text>
</comment>
<proteinExistence type="predicted"/>
<keyword evidence="2" id="KW-1185">Reference proteome</keyword>
<dbReference type="PROSITE" id="PS51257">
    <property type="entry name" value="PROKAR_LIPOPROTEIN"/>
    <property type="match status" value="1"/>
</dbReference>
<accession>A0A9X2F508</accession>
<evidence type="ECO:0008006" key="3">
    <source>
        <dbReference type="Google" id="ProtNLM"/>
    </source>
</evidence>
<dbReference type="AlphaFoldDB" id="A0A9X2F508"/>
<gene>
    <name evidence="1" type="ORF">NF867_03920</name>
</gene>
<protein>
    <recommendedName>
        <fullName evidence="3">Lipoprotein</fullName>
    </recommendedName>
</protein>
<evidence type="ECO:0000313" key="1">
    <source>
        <dbReference type="EMBL" id="MCO4292008.1"/>
    </source>
</evidence>